<organism evidence="1 2">
    <name type="scientific">Rangifer tarandus platyrhynchus</name>
    <name type="common">Svalbard reindeer</name>
    <dbReference type="NCBI Taxonomy" id="3082113"/>
    <lineage>
        <taxon>Eukaryota</taxon>
        <taxon>Metazoa</taxon>
        <taxon>Chordata</taxon>
        <taxon>Craniata</taxon>
        <taxon>Vertebrata</taxon>
        <taxon>Euteleostomi</taxon>
        <taxon>Mammalia</taxon>
        <taxon>Eutheria</taxon>
        <taxon>Laurasiatheria</taxon>
        <taxon>Artiodactyla</taxon>
        <taxon>Ruminantia</taxon>
        <taxon>Pecora</taxon>
        <taxon>Cervidae</taxon>
        <taxon>Odocoileinae</taxon>
        <taxon>Rangifer</taxon>
    </lineage>
</organism>
<proteinExistence type="predicted"/>
<reference evidence="1" key="1">
    <citation type="submission" date="2023-05" db="EMBL/GenBank/DDBJ databases">
        <authorList>
            <consortium name="ELIXIR-Norway"/>
        </authorList>
    </citation>
    <scope>NUCLEOTIDE SEQUENCE</scope>
</reference>
<sequence length="620" mass="68540">MGKIESNERVILNVGGTRHETYRSTLKTLPGTRLALLAASEPQGDPLQPPPPARSPPPRPPPRSPGPGGCLEGGARNCSARGGDHPAGGGREFFFDRHPGVFAYVLNYYRTGKLHCPADVCGPLFEEELAFWGIDETDVEPCCWMTYRQHRDAEEALDIFEAPDLLGGDPGDDEDLAAKRLGIEDAAGLGGPDGKSGRWRRLQPRMWALFEDPYSSRAARFIAFASLFFILVSITTFCLETHEAFNIVKNKTESVSNGTSVVPHYEIETDPALTYVEGVCVVWFTFEFLVRIVFSPNKLEFIKNLLNIIDFVAILPFYLEVGLSGLSSKAAKDVLGFLRVVRFVRILRIFKLTRHFVGLRVLGHTLRASTNEFLLLIIFLALGVLIFATMIYYAERVGAQPNDPSASEHTQFKNIPIGFWWAVVTMTTLGYGDMYPQTWSGMLVGALCALAGVLTIAMPVPVIVNNFGMYYSLAMAKQKLPRKRKKHIPPAPQANSPTFCKTELNVACNSKQGDTCLGKDSRLLEHNRSVLAGDDSAGSEPPLSPPERLPIRRSSTRDKSRRGETCFLLTAGDYTCASDGGIRKVLYRIYHGFLTAEKGTVEFSHTKDYSGNRLLLLNVP</sequence>
<evidence type="ECO:0000313" key="2">
    <source>
        <dbReference type="Proteomes" id="UP001162501"/>
    </source>
</evidence>
<name>A0ACB0ESE2_RANTA</name>
<evidence type="ECO:0000313" key="1">
    <source>
        <dbReference type="EMBL" id="CAI9703673.1"/>
    </source>
</evidence>
<dbReference type="Proteomes" id="UP001162501">
    <property type="component" value="Chromosome 25"/>
</dbReference>
<accession>A0ACB0ESE2</accession>
<dbReference type="EMBL" id="OX596109">
    <property type="protein sequence ID" value="CAI9703673.1"/>
    <property type="molecule type" value="Genomic_DNA"/>
</dbReference>
<protein>
    <submittedName>
        <fullName evidence="1">Uncharacterized protein</fullName>
    </submittedName>
</protein>
<gene>
    <name evidence="1" type="ORF">MRATA1EN3_LOCUS14886</name>
</gene>